<evidence type="ECO:0000313" key="2">
    <source>
        <dbReference type="Proteomes" id="UP000092124"/>
    </source>
</evidence>
<gene>
    <name evidence="1" type="ORF">A6R68_01305</name>
</gene>
<name>A0A1A6GVF5_NEOLE</name>
<proteinExistence type="predicted"/>
<evidence type="ECO:0000313" key="1">
    <source>
        <dbReference type="EMBL" id="OBS70156.1"/>
    </source>
</evidence>
<comment type="caution">
    <text evidence="1">The sequence shown here is derived from an EMBL/GenBank/DDBJ whole genome shotgun (WGS) entry which is preliminary data.</text>
</comment>
<keyword evidence="2" id="KW-1185">Reference proteome</keyword>
<dbReference type="EMBL" id="LZPO01066406">
    <property type="protein sequence ID" value="OBS70156.1"/>
    <property type="molecule type" value="Genomic_DNA"/>
</dbReference>
<organism evidence="1 2">
    <name type="scientific">Neotoma lepida</name>
    <name type="common">Desert woodrat</name>
    <dbReference type="NCBI Taxonomy" id="56216"/>
    <lineage>
        <taxon>Eukaryota</taxon>
        <taxon>Metazoa</taxon>
        <taxon>Chordata</taxon>
        <taxon>Craniata</taxon>
        <taxon>Vertebrata</taxon>
        <taxon>Euteleostomi</taxon>
        <taxon>Mammalia</taxon>
        <taxon>Eutheria</taxon>
        <taxon>Euarchontoglires</taxon>
        <taxon>Glires</taxon>
        <taxon>Rodentia</taxon>
        <taxon>Myomorpha</taxon>
        <taxon>Muroidea</taxon>
        <taxon>Cricetidae</taxon>
        <taxon>Neotominae</taxon>
        <taxon>Neotoma</taxon>
    </lineage>
</organism>
<dbReference type="Proteomes" id="UP000092124">
    <property type="component" value="Unassembled WGS sequence"/>
</dbReference>
<reference evidence="1 2" key="1">
    <citation type="submission" date="2016-06" db="EMBL/GenBank/DDBJ databases">
        <title>The Draft Genome Sequence and Annotation of the Desert Woodrat Neotoma lepida.</title>
        <authorList>
            <person name="Campbell M."/>
            <person name="Oakeson K.F."/>
            <person name="Yandell M."/>
            <person name="Halpert J.R."/>
            <person name="Dearing D."/>
        </authorList>
    </citation>
    <scope>NUCLEOTIDE SEQUENCE [LARGE SCALE GENOMIC DNA]</scope>
    <source>
        <strain evidence="1">417</strain>
        <tissue evidence="1">Liver</tissue>
    </source>
</reference>
<protein>
    <submittedName>
        <fullName evidence="1">Uncharacterized protein</fullName>
    </submittedName>
</protein>
<sequence>MASPSPLLEPKKNLINRLEKIKTAPTAVMVELKARSPLALNREYSAMSLPKPLWQYTWDK</sequence>
<accession>A0A1A6GVF5</accession>
<dbReference type="AlphaFoldDB" id="A0A1A6GVF5"/>